<evidence type="ECO:0000259" key="7">
    <source>
        <dbReference type="PROSITE" id="PS51192"/>
    </source>
</evidence>
<comment type="similarity">
    <text evidence="1">Belongs to the helicase family. RecQ subfamily.</text>
</comment>
<dbReference type="EMBL" id="FWEW01001556">
    <property type="protein sequence ID" value="SLM37315.1"/>
    <property type="molecule type" value="Genomic_DNA"/>
</dbReference>
<dbReference type="GO" id="GO:0009378">
    <property type="term" value="F:four-way junction helicase activity"/>
    <property type="evidence" value="ECO:0007669"/>
    <property type="project" value="TreeGrafter"/>
</dbReference>
<proteinExistence type="inferred from homology"/>
<feature type="domain" description="Helicase ATP-binding" evidence="7">
    <location>
        <begin position="899"/>
        <end position="1063"/>
    </location>
</feature>
<feature type="region of interest" description="Disordered" evidence="6">
    <location>
        <begin position="322"/>
        <end position="359"/>
    </location>
</feature>
<dbReference type="Pfam" id="PF00271">
    <property type="entry name" value="Helicase_C"/>
    <property type="match status" value="1"/>
</dbReference>
<feature type="region of interest" description="Disordered" evidence="6">
    <location>
        <begin position="808"/>
        <end position="870"/>
    </location>
</feature>
<evidence type="ECO:0000313" key="9">
    <source>
        <dbReference type="EMBL" id="SLM37315.1"/>
    </source>
</evidence>
<dbReference type="InterPro" id="IPR027417">
    <property type="entry name" value="P-loop_NTPase"/>
</dbReference>
<dbReference type="PROSITE" id="PS51194">
    <property type="entry name" value="HELICASE_CTER"/>
    <property type="match status" value="1"/>
</dbReference>
<dbReference type="InterPro" id="IPR013087">
    <property type="entry name" value="Znf_C2H2_type"/>
</dbReference>
<protein>
    <recommendedName>
        <fullName evidence="5">DNA 3'-5' helicase</fullName>
        <ecNumber evidence="5">5.6.2.4</ecNumber>
    </recommendedName>
</protein>
<dbReference type="SMART" id="SM00487">
    <property type="entry name" value="DEXDc"/>
    <property type="match status" value="1"/>
</dbReference>
<dbReference type="GO" id="GO:0043138">
    <property type="term" value="F:3'-5' DNA helicase activity"/>
    <property type="evidence" value="ECO:0007669"/>
    <property type="project" value="UniProtKB-EC"/>
</dbReference>
<feature type="compositionally biased region" description="Basic and acidic residues" evidence="6">
    <location>
        <begin position="808"/>
        <end position="842"/>
    </location>
</feature>
<dbReference type="GO" id="GO:0005737">
    <property type="term" value="C:cytoplasm"/>
    <property type="evidence" value="ECO:0007669"/>
    <property type="project" value="TreeGrafter"/>
</dbReference>
<dbReference type="GO" id="GO:0005524">
    <property type="term" value="F:ATP binding"/>
    <property type="evidence" value="ECO:0007669"/>
    <property type="project" value="UniProtKB-KW"/>
</dbReference>
<evidence type="ECO:0000256" key="2">
    <source>
        <dbReference type="ARBA" id="ARBA00022741"/>
    </source>
</evidence>
<dbReference type="InterPro" id="IPR022698">
    <property type="entry name" value="OrsD"/>
</dbReference>
<dbReference type="InterPro" id="IPR014001">
    <property type="entry name" value="Helicase_ATP-bd"/>
</dbReference>
<dbReference type="GO" id="GO:0003676">
    <property type="term" value="F:nucleic acid binding"/>
    <property type="evidence" value="ECO:0007669"/>
    <property type="project" value="InterPro"/>
</dbReference>
<evidence type="ECO:0000256" key="4">
    <source>
        <dbReference type="ARBA" id="ARBA00034617"/>
    </source>
</evidence>
<dbReference type="GO" id="GO:0000724">
    <property type="term" value="P:double-strand break repair via homologous recombination"/>
    <property type="evidence" value="ECO:0007669"/>
    <property type="project" value="TreeGrafter"/>
</dbReference>
<dbReference type="SMART" id="SM00490">
    <property type="entry name" value="HELICc"/>
    <property type="match status" value="1"/>
</dbReference>
<comment type="catalytic activity">
    <reaction evidence="4">
        <text>Couples ATP hydrolysis with the unwinding of duplex DNA by translocating in the 3'-5' direction.</text>
        <dbReference type="EC" id="5.6.2.4"/>
    </reaction>
</comment>
<dbReference type="PANTHER" id="PTHR13710:SF154">
    <property type="entry name" value="RECQ HELICASE, PUTATIVE (AFU_ORTHOLOGUE AFUA_6G14720)-RELATED"/>
    <property type="match status" value="1"/>
</dbReference>
<keyword evidence="10" id="KW-1185">Reference proteome</keyword>
<organism evidence="9 10">
    <name type="scientific">Lasallia pustulata</name>
    <dbReference type="NCBI Taxonomy" id="136370"/>
    <lineage>
        <taxon>Eukaryota</taxon>
        <taxon>Fungi</taxon>
        <taxon>Dikarya</taxon>
        <taxon>Ascomycota</taxon>
        <taxon>Pezizomycotina</taxon>
        <taxon>Lecanoromycetes</taxon>
        <taxon>OSLEUM clade</taxon>
        <taxon>Umbilicariomycetidae</taxon>
        <taxon>Umbilicariales</taxon>
        <taxon>Umbilicariaceae</taxon>
        <taxon>Lasallia</taxon>
    </lineage>
</organism>
<dbReference type="PROSITE" id="PS00028">
    <property type="entry name" value="ZINC_FINGER_C2H2_1"/>
    <property type="match status" value="1"/>
</dbReference>
<evidence type="ECO:0000256" key="1">
    <source>
        <dbReference type="ARBA" id="ARBA00005446"/>
    </source>
</evidence>
<keyword evidence="3" id="KW-0067">ATP-binding</keyword>
<accession>A0A1W5D2R3</accession>
<evidence type="ECO:0000256" key="6">
    <source>
        <dbReference type="SAM" id="MobiDB-lite"/>
    </source>
</evidence>
<reference evidence="10" key="1">
    <citation type="submission" date="2017-03" db="EMBL/GenBank/DDBJ databases">
        <authorList>
            <person name="Sharma R."/>
            <person name="Thines M."/>
        </authorList>
    </citation>
    <scope>NUCLEOTIDE SEQUENCE [LARGE SCALE GENOMIC DNA]</scope>
</reference>
<feature type="compositionally biased region" description="Basic and acidic residues" evidence="6">
    <location>
        <begin position="1283"/>
        <end position="1293"/>
    </location>
</feature>
<dbReference type="InterPro" id="IPR011545">
    <property type="entry name" value="DEAD/DEAH_box_helicase_dom"/>
</dbReference>
<name>A0A1W5D2R3_9LECA</name>
<evidence type="ECO:0000259" key="8">
    <source>
        <dbReference type="PROSITE" id="PS51194"/>
    </source>
</evidence>
<dbReference type="SUPFAM" id="SSF52540">
    <property type="entry name" value="P-loop containing nucleoside triphosphate hydrolases"/>
    <property type="match status" value="1"/>
</dbReference>
<sequence length="1452" mass="167617">MELATETTKTPRSDLLYYLAEDRILLCIKCRAAVRPGISLNTHYRQVHKLTGNEFQRVISFASSVEARDPHQIELPQYRTDRIEQLRELRGYRCMVCEYTTVNRKNIISHCSKTGHAGSDKKWEAVILQSYSKGRHARYWIVGANPARPQEEERDQEADNEFQKMVEPTGAENVSIWIRETGWAVHLEGKKLHELHDASLMPNIATAKTWQMKQRAEKLQRLGESFDRVMQRCRKRLDLVPHETLRWLNSVDPSKPVGEPFRLKEAASTTYRYELLVKRYLVYCVRVGELGREGADEQHGIRFNDEQWRILTEIIEQVENGLNRSETEDRRRDDEEEEDDDEQQAEEEVAGAEEQDEEESRFDQLVFDFCIHSLKQKAKDYTGQLAGLVWCGRLMMLEHIFEDQPEDPEEVEVNMVERFKEEYRQWLADGSHTPFSTMIRWMAYGKGFRTKEGGAAKVMWDSDGEVLRYLGQRIEVQEFRKTVEAGLQETEALMEELTFGDWEHAKALIDLDRIVDSLMLEGTGKSFATDPRNAWLQPGYRFLLDRGRATLWKEREAGWRMDRVADYLRKARNFKLRLATDKHVWAGQPGRGPEMMTIRYHDTQQLIRNVFVIAGQVSIITDRDKSRAIRGLGRKVARFLPTRVGKMVVAYIAWLIPLERMLQAQTKIQEVPESLDAYMWKDAKCGAWGTEQLSEQLALLTGKGLGVPLKVSDYRHVAIALGRRIKEIVIRSAEVEMGDEHGQMDEMTGESREARKMEDVWDLQATHSSAMARAHYALDVQHPNQLSADMIRNFREISRLWHAFLEGKDGGEERSGRNERGVKETDMKREDTTTKRKRDEKNIPLTESDENQERPEQKKRRIEKETGDELQKGLERLLGNGASWRTVEQEQAMRKIVAKEAQESQDTLIVVLPTGGGKSVLFMLPSLIGTSGTSIVVVPFVALIDDLVDRAKEAGIDCMRWKSTAGEGLQGQQRLARLVIVSADVAVGSEFTMYVSGMRARKRLRRIFIDECHTIIMDVSYRRQLAHLKKLHQHDCQMILLTATLPPIMEPWFRKAMLAEQADIVRALTTKQNIRYQVIRMNTKTEIQDEVMRVAFRLRAAMSGDQKGVVYCRSHQACEEMAAKIGCNFYHAGIVDEGERKRRLQSWIDGKEGSGWIVATTALGTGIDIGGIVGIIHMEQPYGLVDFVQQTGRGGRRPGEVVESIIVMNRRPAWRDKHASNIEHMNQSAMDWFVDETECRRKTMGTFMDGVGMTCEEVAGELCDCCRGRTDASEVGDEDEEVGESHDGSSRLQEHVKEETRRLERLRRWLDEVEGYCAVCYVKWDQEGRQDHVMRLRHRIKNCPNMAKSEFVAWRQQVQFKEYTCCFSCGLPQIWCSELGTRRCEHMHKVFPIMMMASKEEAWGEVVAEEFQIDTRDTRRYREWLGRTRDMYGTSMTNGLAVWDLIVRRYCT</sequence>
<feature type="compositionally biased region" description="Acidic residues" evidence="6">
    <location>
        <begin position="334"/>
        <end position="359"/>
    </location>
</feature>
<dbReference type="Pfam" id="PF00270">
    <property type="entry name" value="DEAD"/>
    <property type="match status" value="1"/>
</dbReference>
<evidence type="ECO:0000313" key="10">
    <source>
        <dbReference type="Proteomes" id="UP000192927"/>
    </source>
</evidence>
<keyword evidence="2" id="KW-0547">Nucleotide-binding</keyword>
<dbReference type="EC" id="5.6.2.4" evidence="5"/>
<dbReference type="InterPro" id="IPR001650">
    <property type="entry name" value="Helicase_C-like"/>
</dbReference>
<feature type="compositionally biased region" description="Basic and acidic residues" evidence="6">
    <location>
        <begin position="851"/>
        <end position="870"/>
    </location>
</feature>
<feature type="region of interest" description="Disordered" evidence="6">
    <location>
        <begin position="1274"/>
        <end position="1293"/>
    </location>
</feature>
<evidence type="ECO:0000256" key="3">
    <source>
        <dbReference type="ARBA" id="ARBA00022840"/>
    </source>
</evidence>
<evidence type="ECO:0000256" key="5">
    <source>
        <dbReference type="ARBA" id="ARBA00034808"/>
    </source>
</evidence>
<dbReference type="PROSITE" id="PS51192">
    <property type="entry name" value="HELICASE_ATP_BIND_1"/>
    <property type="match status" value="1"/>
</dbReference>
<dbReference type="Proteomes" id="UP000192927">
    <property type="component" value="Unassembled WGS sequence"/>
</dbReference>
<dbReference type="Gene3D" id="3.40.50.300">
    <property type="entry name" value="P-loop containing nucleotide triphosphate hydrolases"/>
    <property type="match status" value="2"/>
</dbReference>
<dbReference type="GO" id="GO:0005694">
    <property type="term" value="C:chromosome"/>
    <property type="evidence" value="ECO:0007669"/>
    <property type="project" value="TreeGrafter"/>
</dbReference>
<feature type="domain" description="Helicase C-terminal" evidence="8">
    <location>
        <begin position="1086"/>
        <end position="1245"/>
    </location>
</feature>
<dbReference type="PANTHER" id="PTHR13710">
    <property type="entry name" value="DNA HELICASE RECQ FAMILY MEMBER"/>
    <property type="match status" value="1"/>
</dbReference>
<dbReference type="Pfam" id="PF12013">
    <property type="entry name" value="OrsD"/>
    <property type="match status" value="1"/>
</dbReference>